<gene>
    <name evidence="2" type="ORF">NDU88_002079</name>
</gene>
<feature type="region of interest" description="Disordered" evidence="1">
    <location>
        <begin position="122"/>
        <end position="149"/>
    </location>
</feature>
<reference evidence="2" key="1">
    <citation type="journal article" date="2022" name="bioRxiv">
        <title>Sequencing and chromosome-scale assembly of the giantPleurodeles waltlgenome.</title>
        <authorList>
            <person name="Brown T."/>
            <person name="Elewa A."/>
            <person name="Iarovenko S."/>
            <person name="Subramanian E."/>
            <person name="Araus A.J."/>
            <person name="Petzold A."/>
            <person name="Susuki M."/>
            <person name="Suzuki K.-i.T."/>
            <person name="Hayashi T."/>
            <person name="Toyoda A."/>
            <person name="Oliveira C."/>
            <person name="Osipova E."/>
            <person name="Leigh N.D."/>
            <person name="Simon A."/>
            <person name="Yun M.H."/>
        </authorList>
    </citation>
    <scope>NUCLEOTIDE SEQUENCE</scope>
    <source>
        <strain evidence="2">20211129_DDA</strain>
        <tissue evidence="2">Liver</tissue>
    </source>
</reference>
<feature type="region of interest" description="Disordered" evidence="1">
    <location>
        <begin position="29"/>
        <end position="55"/>
    </location>
</feature>
<dbReference type="Proteomes" id="UP001066276">
    <property type="component" value="Chromosome 8"/>
</dbReference>
<organism evidence="2 3">
    <name type="scientific">Pleurodeles waltl</name>
    <name type="common">Iberian ribbed newt</name>
    <dbReference type="NCBI Taxonomy" id="8319"/>
    <lineage>
        <taxon>Eukaryota</taxon>
        <taxon>Metazoa</taxon>
        <taxon>Chordata</taxon>
        <taxon>Craniata</taxon>
        <taxon>Vertebrata</taxon>
        <taxon>Euteleostomi</taxon>
        <taxon>Amphibia</taxon>
        <taxon>Batrachia</taxon>
        <taxon>Caudata</taxon>
        <taxon>Salamandroidea</taxon>
        <taxon>Salamandridae</taxon>
        <taxon>Pleurodelinae</taxon>
        <taxon>Pleurodeles</taxon>
    </lineage>
</organism>
<dbReference type="AlphaFoldDB" id="A0AAV7NHJ5"/>
<feature type="compositionally biased region" description="Polar residues" evidence="1">
    <location>
        <begin position="42"/>
        <end position="52"/>
    </location>
</feature>
<accession>A0AAV7NHJ5</accession>
<comment type="caution">
    <text evidence="2">The sequence shown here is derived from an EMBL/GenBank/DDBJ whole genome shotgun (WGS) entry which is preliminary data.</text>
</comment>
<feature type="compositionally biased region" description="Basic and acidic residues" evidence="1">
    <location>
        <begin position="30"/>
        <end position="40"/>
    </location>
</feature>
<sequence>MGIRRVLLRALSPSPRMSHARWRASLGVYHDGKGSEDGKGLTESSPDLNKSQGYVEGQGDRIKNAEQQVISATLHIIREQDEQAKDTHNLINKCPETQQEKGIHWEKEKSMVGEDVAKDWTFETRKEENDGKSTDWSKDGGDKFYSLTE</sequence>
<keyword evidence="3" id="KW-1185">Reference proteome</keyword>
<evidence type="ECO:0000313" key="2">
    <source>
        <dbReference type="EMBL" id="KAJ1113838.1"/>
    </source>
</evidence>
<feature type="compositionally biased region" description="Basic and acidic residues" evidence="1">
    <location>
        <begin position="122"/>
        <end position="142"/>
    </location>
</feature>
<name>A0AAV7NHJ5_PLEWA</name>
<evidence type="ECO:0000256" key="1">
    <source>
        <dbReference type="SAM" id="MobiDB-lite"/>
    </source>
</evidence>
<protein>
    <submittedName>
        <fullName evidence="2">Uncharacterized protein</fullName>
    </submittedName>
</protein>
<dbReference type="EMBL" id="JANPWB010000012">
    <property type="protein sequence ID" value="KAJ1113838.1"/>
    <property type="molecule type" value="Genomic_DNA"/>
</dbReference>
<proteinExistence type="predicted"/>
<evidence type="ECO:0000313" key="3">
    <source>
        <dbReference type="Proteomes" id="UP001066276"/>
    </source>
</evidence>